<accession>A0A2T5IIN2</accession>
<proteinExistence type="predicted"/>
<sequence>MANKSKVASATLKARTRKSKEKHLVTNVLANIVYISPELRKVRSKEDWDAALRLYINTLSCDEKTIVQKCMEFVLAKPAHKEFLREPCPVISFPVGGKRGIHVAKKA</sequence>
<name>A0A2T5IIN2_9PROT</name>
<protein>
    <submittedName>
        <fullName evidence="1">Uncharacterized protein</fullName>
    </submittedName>
</protein>
<dbReference type="EMBL" id="QAOL01000022">
    <property type="protein sequence ID" value="PTQ83683.1"/>
    <property type="molecule type" value="Genomic_DNA"/>
</dbReference>
<dbReference type="AlphaFoldDB" id="A0A2T5IIN2"/>
<evidence type="ECO:0000313" key="2">
    <source>
        <dbReference type="Proteomes" id="UP000244110"/>
    </source>
</evidence>
<dbReference type="Proteomes" id="UP000244110">
    <property type="component" value="Unassembled WGS sequence"/>
</dbReference>
<gene>
    <name evidence="1" type="ORF">C8R28_10227</name>
</gene>
<reference evidence="1 2" key="1">
    <citation type="submission" date="2018-04" db="EMBL/GenBank/DDBJ databases">
        <title>Active sludge and wastewater microbial communities from Klosterneuburg, Austria.</title>
        <authorList>
            <person name="Wagner M."/>
        </authorList>
    </citation>
    <scope>NUCLEOTIDE SEQUENCE [LARGE SCALE GENOMIC DNA]</scope>
    <source>
        <strain evidence="1 2">Nm4</strain>
    </source>
</reference>
<dbReference type="RefSeq" id="WP_107786995.1">
    <property type="nucleotide sequence ID" value="NZ_QAOL01000022.1"/>
</dbReference>
<organism evidence="1 2">
    <name type="scientific">Nitrosomonas ureae</name>
    <dbReference type="NCBI Taxonomy" id="44577"/>
    <lineage>
        <taxon>Bacteria</taxon>
        <taxon>Pseudomonadati</taxon>
        <taxon>Pseudomonadota</taxon>
        <taxon>Betaproteobacteria</taxon>
        <taxon>Nitrosomonadales</taxon>
        <taxon>Nitrosomonadaceae</taxon>
        <taxon>Nitrosomonas</taxon>
    </lineage>
</organism>
<evidence type="ECO:0000313" key="1">
    <source>
        <dbReference type="EMBL" id="PTQ83683.1"/>
    </source>
</evidence>
<comment type="caution">
    <text evidence="1">The sequence shown here is derived from an EMBL/GenBank/DDBJ whole genome shotgun (WGS) entry which is preliminary data.</text>
</comment>